<accession>A0A9E9LYT5</accession>
<evidence type="ECO:0000313" key="1">
    <source>
        <dbReference type="EMBL" id="WAW10014.1"/>
    </source>
</evidence>
<dbReference type="KEGG" id="ovb:NB640_12480"/>
<dbReference type="Proteomes" id="UP001156215">
    <property type="component" value="Chromosome"/>
</dbReference>
<name>A0A9E9LYT5_9BURK</name>
<reference evidence="1" key="1">
    <citation type="journal article" date="2022" name="Front. Microbiol.">
        <title>New perspectives on an old grouping: The genomic and phenotypic variability of Oxalobacter formigenes and the implications for calcium oxalate stone prevention.</title>
        <authorList>
            <person name="Chmiel J.A."/>
            <person name="Carr C."/>
            <person name="Stuivenberg G.A."/>
            <person name="Venema R."/>
            <person name="Chanyi R.M."/>
            <person name="Al K.F."/>
            <person name="Giguere D."/>
            <person name="Say H."/>
            <person name="Akouris P.P."/>
            <person name="Dominguez Romero S.A."/>
            <person name="Kwong A."/>
            <person name="Tai V."/>
            <person name="Koval S.F."/>
            <person name="Razvi H."/>
            <person name="Bjazevic J."/>
            <person name="Burton J.P."/>
        </authorList>
    </citation>
    <scope>NUCLEOTIDE SEQUENCE</scope>
    <source>
        <strain evidence="1">WoOx3</strain>
    </source>
</reference>
<proteinExistence type="predicted"/>
<organism evidence="1 2">
    <name type="scientific">Oxalobacter vibrioformis</name>
    <dbReference type="NCBI Taxonomy" id="933080"/>
    <lineage>
        <taxon>Bacteria</taxon>
        <taxon>Pseudomonadati</taxon>
        <taxon>Pseudomonadota</taxon>
        <taxon>Betaproteobacteria</taxon>
        <taxon>Burkholderiales</taxon>
        <taxon>Oxalobacteraceae</taxon>
        <taxon>Oxalobacter</taxon>
    </lineage>
</organism>
<gene>
    <name evidence="1" type="ORF">NB640_12480</name>
</gene>
<sequence>MDPILQNHVNRIAQHLTEGFPEDYLNECGEPMDALDYLQDALDIQYIVDGNRTYLAARVLVAFGGPNIWINTQTGYVEGYWGGEAVEAPFIDNIGIDEALEELWNCY</sequence>
<keyword evidence="2" id="KW-1185">Reference proteome</keyword>
<dbReference type="AlphaFoldDB" id="A0A9E9LYT5"/>
<dbReference type="EMBL" id="CP098242">
    <property type="protein sequence ID" value="WAW10014.1"/>
    <property type="molecule type" value="Genomic_DNA"/>
</dbReference>
<dbReference type="RefSeq" id="WP_269309017.1">
    <property type="nucleotide sequence ID" value="NZ_CP098242.1"/>
</dbReference>
<protein>
    <submittedName>
        <fullName evidence="1">Uncharacterized protein</fullName>
    </submittedName>
</protein>
<evidence type="ECO:0000313" key="2">
    <source>
        <dbReference type="Proteomes" id="UP001156215"/>
    </source>
</evidence>